<proteinExistence type="predicted"/>
<reference evidence="1 2" key="1">
    <citation type="journal article" date="2022" name="Plant J.">
        <title>Chromosome-level genome of Camellia lanceoleosa provides a valuable resource for understanding genome evolution and self-incompatibility.</title>
        <authorList>
            <person name="Gong W."/>
            <person name="Xiao S."/>
            <person name="Wang L."/>
            <person name="Liao Z."/>
            <person name="Chang Y."/>
            <person name="Mo W."/>
            <person name="Hu G."/>
            <person name="Li W."/>
            <person name="Zhao G."/>
            <person name="Zhu H."/>
            <person name="Hu X."/>
            <person name="Ji K."/>
            <person name="Xiang X."/>
            <person name="Song Q."/>
            <person name="Yuan D."/>
            <person name="Jin S."/>
            <person name="Zhang L."/>
        </authorList>
    </citation>
    <scope>NUCLEOTIDE SEQUENCE [LARGE SCALE GENOMIC DNA]</scope>
    <source>
        <strain evidence="1">SQ_2022a</strain>
    </source>
</reference>
<protein>
    <submittedName>
        <fullName evidence="1">Uncharacterized protein</fullName>
    </submittedName>
</protein>
<dbReference type="EMBL" id="CM045762">
    <property type="protein sequence ID" value="KAI8010930.1"/>
    <property type="molecule type" value="Genomic_DNA"/>
</dbReference>
<dbReference type="Proteomes" id="UP001060215">
    <property type="component" value="Chromosome 5"/>
</dbReference>
<evidence type="ECO:0000313" key="2">
    <source>
        <dbReference type="Proteomes" id="UP001060215"/>
    </source>
</evidence>
<organism evidence="1 2">
    <name type="scientific">Camellia lanceoleosa</name>
    <dbReference type="NCBI Taxonomy" id="1840588"/>
    <lineage>
        <taxon>Eukaryota</taxon>
        <taxon>Viridiplantae</taxon>
        <taxon>Streptophyta</taxon>
        <taxon>Embryophyta</taxon>
        <taxon>Tracheophyta</taxon>
        <taxon>Spermatophyta</taxon>
        <taxon>Magnoliopsida</taxon>
        <taxon>eudicotyledons</taxon>
        <taxon>Gunneridae</taxon>
        <taxon>Pentapetalae</taxon>
        <taxon>asterids</taxon>
        <taxon>Ericales</taxon>
        <taxon>Theaceae</taxon>
        <taxon>Camellia</taxon>
    </lineage>
</organism>
<name>A0ACC0HCI2_9ERIC</name>
<comment type="caution">
    <text evidence="1">The sequence shown here is derived from an EMBL/GenBank/DDBJ whole genome shotgun (WGS) entry which is preliminary data.</text>
</comment>
<accession>A0ACC0HCI2</accession>
<evidence type="ECO:0000313" key="1">
    <source>
        <dbReference type="EMBL" id="KAI8010930.1"/>
    </source>
</evidence>
<sequence length="605" mass="68993">MADLEQTSIIEHREELMVSLSGGNPTLRPAHFLKPSVSAIEDPIFELQNPSLNLSDLPLKVAFKGSRDPQRKWEDWVDRMKSLHQITWKKAGIFEAIITSTYQIRIDTDIVLGLGSRFCSETNTFVFPWGEATVTLEDVLVLGGYSVLGDSVLGTVEIEELGEIDEKLLRVRTEITRGKSRKADQHQWTNRFMNSGSEIEHEAFLVLWLSRHVFPNSFNNVGKHVHHIAIRLARGIKIALAPAVLSRIYRDLRLLKEAIVGSMISRRTNEDGDELGLIDLWAPMHLVQIWGWERFPSLRPIPNLIEHGEPRMARWNKAKRPGIENVGSVIDSAGDSFQWRPFAISEKSWLLYEFYKEREEWVSCTEMDEDLESFARFLRACELVGLDCIEQYLPHRVAMQFGMDQDLPGRVARFNETPEIAWENYTRPIGDAKLYVPSRLFESDVTTRYLKWWIRSNFVQEKNLRKKSHSSEGKKVDNDAPKTKRIKAAKSIAKDEHILESSQCTEPQTPSPLIADNGDGKEMESQIKPGEQPGCNEAVMGGSCQFTENVIESREGIQIDNGISINKNEGEIDIDHIGFPVSELEARISRLENFFAQLKAARARR</sequence>
<keyword evidence="2" id="KW-1185">Reference proteome</keyword>
<gene>
    <name evidence="1" type="ORF">LOK49_LG06G00533</name>
</gene>